<feature type="transmembrane region" description="Helical" evidence="9">
    <location>
        <begin position="49"/>
        <end position="69"/>
    </location>
</feature>
<dbReference type="Pfam" id="PF00005">
    <property type="entry name" value="ABC_tran"/>
    <property type="match status" value="1"/>
</dbReference>
<dbReference type="PANTHER" id="PTHR24221">
    <property type="entry name" value="ATP-BINDING CASSETTE SUB-FAMILY B"/>
    <property type="match status" value="1"/>
</dbReference>
<dbReference type="GO" id="GO:0140359">
    <property type="term" value="F:ABC-type transporter activity"/>
    <property type="evidence" value="ECO:0007669"/>
    <property type="project" value="InterPro"/>
</dbReference>
<evidence type="ECO:0000256" key="6">
    <source>
        <dbReference type="ARBA" id="ARBA00022840"/>
    </source>
</evidence>
<feature type="domain" description="ABC transporter" evidence="10">
    <location>
        <begin position="372"/>
        <end position="605"/>
    </location>
</feature>
<dbReference type="InterPro" id="IPR017871">
    <property type="entry name" value="ABC_transporter-like_CS"/>
</dbReference>
<dbReference type="Gene3D" id="1.20.1560.10">
    <property type="entry name" value="ABC transporter type 1, transmembrane domain"/>
    <property type="match status" value="1"/>
</dbReference>
<dbReference type="InterPro" id="IPR003593">
    <property type="entry name" value="AAA+_ATPase"/>
</dbReference>
<evidence type="ECO:0000256" key="9">
    <source>
        <dbReference type="SAM" id="Phobius"/>
    </source>
</evidence>
<dbReference type="Proteomes" id="UP001058682">
    <property type="component" value="Chromosome"/>
</dbReference>
<keyword evidence="4 9" id="KW-0812">Transmembrane</keyword>
<keyword evidence="6 13" id="KW-0067">ATP-binding</keyword>
<protein>
    <submittedName>
        <fullName evidence="13">ABC transporter ATP-binding protein</fullName>
    </submittedName>
</protein>
<keyword evidence="5" id="KW-0547">Nucleotide-binding</keyword>
<evidence type="ECO:0000256" key="3">
    <source>
        <dbReference type="ARBA" id="ARBA00022475"/>
    </source>
</evidence>
<dbReference type="AlphaFoldDB" id="A0AAE9MTX9"/>
<evidence type="ECO:0000256" key="1">
    <source>
        <dbReference type="ARBA" id="ARBA00004651"/>
    </source>
</evidence>
<dbReference type="SMART" id="SM00382">
    <property type="entry name" value="AAA"/>
    <property type="match status" value="1"/>
</dbReference>
<organism evidence="13 14">
    <name type="scientific">Treponema putidum</name>
    <dbReference type="NCBI Taxonomy" id="221027"/>
    <lineage>
        <taxon>Bacteria</taxon>
        <taxon>Pseudomonadati</taxon>
        <taxon>Spirochaetota</taxon>
        <taxon>Spirochaetia</taxon>
        <taxon>Spirochaetales</taxon>
        <taxon>Treponemataceae</taxon>
        <taxon>Treponema</taxon>
    </lineage>
</organism>
<dbReference type="SUPFAM" id="SSF52540">
    <property type="entry name" value="P-loop containing nucleoside triphosphate hydrolases"/>
    <property type="match status" value="1"/>
</dbReference>
<feature type="transmembrane region" description="Helical" evidence="9">
    <location>
        <begin position="229"/>
        <end position="251"/>
    </location>
</feature>
<dbReference type="RefSeq" id="WP_255806572.1">
    <property type="nucleotide sequence ID" value="NZ_CP038802.1"/>
</dbReference>
<dbReference type="Pfam" id="PF00664">
    <property type="entry name" value="ABC_membrane"/>
    <property type="match status" value="1"/>
</dbReference>
<evidence type="ECO:0000256" key="2">
    <source>
        <dbReference type="ARBA" id="ARBA00022448"/>
    </source>
</evidence>
<dbReference type="PANTHER" id="PTHR24221:SF397">
    <property type="entry name" value="ABC TRANSPORTER, ATP-BINDING TRANSMEMBRANE PROTEIN"/>
    <property type="match status" value="1"/>
</dbReference>
<keyword evidence="2" id="KW-0813">Transport</keyword>
<dbReference type="GO" id="GO:0034040">
    <property type="term" value="F:ATPase-coupled lipid transmembrane transporter activity"/>
    <property type="evidence" value="ECO:0007669"/>
    <property type="project" value="TreeGrafter"/>
</dbReference>
<dbReference type="FunFam" id="3.40.50.300:FF:000221">
    <property type="entry name" value="Multidrug ABC transporter ATP-binding protein"/>
    <property type="match status" value="1"/>
</dbReference>
<dbReference type="InterPro" id="IPR036640">
    <property type="entry name" value="ABC1_TM_sf"/>
</dbReference>
<evidence type="ECO:0000313" key="15">
    <source>
        <dbReference type="Proteomes" id="UP001059401"/>
    </source>
</evidence>
<evidence type="ECO:0000256" key="7">
    <source>
        <dbReference type="ARBA" id="ARBA00022989"/>
    </source>
</evidence>
<keyword evidence="7 9" id="KW-1133">Transmembrane helix</keyword>
<evidence type="ECO:0000256" key="5">
    <source>
        <dbReference type="ARBA" id="ARBA00022741"/>
    </source>
</evidence>
<dbReference type="Proteomes" id="UP001059401">
    <property type="component" value="Chromosome"/>
</dbReference>
<evidence type="ECO:0000313" key="12">
    <source>
        <dbReference type="EMBL" id="UTY28801.1"/>
    </source>
</evidence>
<evidence type="ECO:0000259" key="10">
    <source>
        <dbReference type="PROSITE" id="PS50893"/>
    </source>
</evidence>
<sequence length="614" mass="66351">MDILKKHIGAIIFPVIVAIIGVACGIVPYFAIASIVTQLINGVKDYRVFLPYAGLILAGFAGSIIGHSISTIGSHNLAFSVIEDTRKRVVEKLSRLSMGTIEEKSSGKWSQFVVETLDKMEKPIAHVIPEVLANVLIPIVIVVIIFILNWKIGLANLVTLPLGILFSMLMMKDYEAKSKRYIEASKKMNAAAVEYIQGIKIIKAFNKSASSYDKFQKAVEDNRDSMLDWYLSVCFAMIAAMEVLPSTLLIVLPVGLYLFMTGGITIPTLIMCVLLSYASYKPLLKAMTYTDAMANVRVVFGEIQSVLDLPELVRQDTAPAPQGYDVRFENVVFGYGGTAEKTAGAAAKGNTAAGAKDGTTKDGAVKNRAAGSAANGVTSTVNSIKVFDGLNFTAKEGELTAIVGSSGGGKSTIAKLLAGFWNIDSGHITIGGADIGSMSLERNMQLVTYVSQENFLFNKSIRENLKMAKEDATDKDIESACKKASIHDFIQSLPNGYDTNAGNAGSKFSGGERQRLTIARALLKDSPIVVLDEATAYSDPENEAIIQQSIDNLVKNKTVIMIAHRLSTIVNADKIIVLDKGKIAAEGTHAELLQNSPLYQKMWQSHINSRDSAE</sequence>
<evidence type="ECO:0000313" key="14">
    <source>
        <dbReference type="Proteomes" id="UP001058682"/>
    </source>
</evidence>
<dbReference type="PROSITE" id="PS50893">
    <property type="entry name" value="ABC_TRANSPORTER_2"/>
    <property type="match status" value="1"/>
</dbReference>
<dbReference type="InterPro" id="IPR027417">
    <property type="entry name" value="P-loop_NTPase"/>
</dbReference>
<dbReference type="InterPro" id="IPR039421">
    <property type="entry name" value="Type_1_exporter"/>
</dbReference>
<accession>A0AAE9MTX9</accession>
<evidence type="ECO:0000259" key="11">
    <source>
        <dbReference type="PROSITE" id="PS50929"/>
    </source>
</evidence>
<dbReference type="PROSITE" id="PS50929">
    <property type="entry name" value="ABC_TM1F"/>
    <property type="match status" value="1"/>
</dbReference>
<evidence type="ECO:0000313" key="13">
    <source>
        <dbReference type="EMBL" id="UTY33667.1"/>
    </source>
</evidence>
<dbReference type="Gene3D" id="3.40.50.300">
    <property type="entry name" value="P-loop containing nucleotide triphosphate hydrolases"/>
    <property type="match status" value="1"/>
</dbReference>
<dbReference type="InterPro" id="IPR003439">
    <property type="entry name" value="ABC_transporter-like_ATP-bd"/>
</dbReference>
<proteinExistence type="predicted"/>
<dbReference type="SUPFAM" id="SSF90123">
    <property type="entry name" value="ABC transporter transmembrane region"/>
    <property type="match status" value="1"/>
</dbReference>
<gene>
    <name evidence="13" type="ORF">E4N74_06275</name>
    <name evidence="12" type="ORF">E4N76_07170</name>
</gene>
<keyword evidence="8 9" id="KW-0472">Membrane</keyword>
<keyword evidence="3" id="KW-1003">Cell membrane</keyword>
<feature type="transmembrane region" description="Helical" evidence="9">
    <location>
        <begin position="12"/>
        <end position="37"/>
    </location>
</feature>
<dbReference type="GO" id="GO:0005524">
    <property type="term" value="F:ATP binding"/>
    <property type="evidence" value="ECO:0007669"/>
    <property type="project" value="UniProtKB-KW"/>
</dbReference>
<dbReference type="GO" id="GO:0016887">
    <property type="term" value="F:ATP hydrolysis activity"/>
    <property type="evidence" value="ECO:0007669"/>
    <property type="project" value="InterPro"/>
</dbReference>
<evidence type="ECO:0000256" key="8">
    <source>
        <dbReference type="ARBA" id="ARBA00023136"/>
    </source>
</evidence>
<feature type="transmembrane region" description="Helical" evidence="9">
    <location>
        <begin position="257"/>
        <end position="278"/>
    </location>
</feature>
<dbReference type="EMBL" id="CP038804">
    <property type="protein sequence ID" value="UTY33667.1"/>
    <property type="molecule type" value="Genomic_DNA"/>
</dbReference>
<dbReference type="InterPro" id="IPR011527">
    <property type="entry name" value="ABC1_TM_dom"/>
</dbReference>
<name>A0AAE9MTX9_9SPIR</name>
<dbReference type="EMBL" id="CP038802">
    <property type="protein sequence ID" value="UTY28801.1"/>
    <property type="molecule type" value="Genomic_DNA"/>
</dbReference>
<keyword evidence="15" id="KW-1185">Reference proteome</keyword>
<feature type="domain" description="ABC transmembrane type-1" evidence="11">
    <location>
        <begin position="15"/>
        <end position="295"/>
    </location>
</feature>
<reference evidence="13" key="1">
    <citation type="submission" date="2019-04" db="EMBL/GenBank/DDBJ databases">
        <title>Whole genome sequencing of oral phylogroup 2 treponemes.</title>
        <authorList>
            <person name="Chan Y."/>
            <person name="Zeng H.H."/>
            <person name="Yu X.L."/>
            <person name="Leung W.K."/>
            <person name="Watt R.M."/>
        </authorList>
    </citation>
    <scope>NUCLEOTIDE SEQUENCE</scope>
    <source>
        <strain evidence="13">OMZ 835</strain>
        <strain evidence="12">OMZ 847</strain>
    </source>
</reference>
<dbReference type="PROSITE" id="PS00211">
    <property type="entry name" value="ABC_TRANSPORTER_1"/>
    <property type="match status" value="1"/>
</dbReference>
<comment type="subcellular location">
    <subcellularLocation>
        <location evidence="1">Cell membrane</location>
        <topology evidence="1">Multi-pass membrane protein</topology>
    </subcellularLocation>
</comment>
<dbReference type="GO" id="GO:0005886">
    <property type="term" value="C:plasma membrane"/>
    <property type="evidence" value="ECO:0007669"/>
    <property type="project" value="UniProtKB-SubCell"/>
</dbReference>
<feature type="transmembrane region" description="Helical" evidence="9">
    <location>
        <begin position="127"/>
        <end position="148"/>
    </location>
</feature>
<feature type="transmembrane region" description="Helical" evidence="9">
    <location>
        <begin position="154"/>
        <end position="171"/>
    </location>
</feature>
<evidence type="ECO:0000256" key="4">
    <source>
        <dbReference type="ARBA" id="ARBA00022692"/>
    </source>
</evidence>
<dbReference type="PROSITE" id="PS51257">
    <property type="entry name" value="PROKAR_LIPOPROTEIN"/>
    <property type="match status" value="1"/>
</dbReference>